<accession>A0A4D4MFY3</accession>
<evidence type="ECO:0000313" key="4">
    <source>
        <dbReference type="Proteomes" id="UP000302139"/>
    </source>
</evidence>
<evidence type="ECO:0000313" key="3">
    <source>
        <dbReference type="Proteomes" id="UP000299211"/>
    </source>
</evidence>
<name>A0A4D4MFY3_STRAX</name>
<proteinExistence type="predicted"/>
<dbReference type="AlphaFoldDB" id="A0A4D4MFY3"/>
<evidence type="ECO:0000313" key="2">
    <source>
        <dbReference type="EMBL" id="GDY70932.1"/>
    </source>
</evidence>
<dbReference type="EMBL" id="BJHY01000001">
    <property type="protein sequence ID" value="GDY70932.1"/>
    <property type="molecule type" value="Genomic_DNA"/>
</dbReference>
<evidence type="ECO:0000313" key="1">
    <source>
        <dbReference type="EMBL" id="GDY68692.1"/>
    </source>
</evidence>
<organism evidence="2 3">
    <name type="scientific">Streptomyces avermitilis</name>
    <dbReference type="NCBI Taxonomy" id="33903"/>
    <lineage>
        <taxon>Bacteria</taxon>
        <taxon>Bacillati</taxon>
        <taxon>Actinomycetota</taxon>
        <taxon>Actinomycetes</taxon>
        <taxon>Kitasatosporales</taxon>
        <taxon>Streptomycetaceae</taxon>
        <taxon>Streptomyces</taxon>
    </lineage>
</organism>
<reference evidence="2 3" key="1">
    <citation type="submission" date="2019-04" db="EMBL/GenBank/DDBJ databases">
        <title>Draft genome sequences of Streptomyces avermitilis ATCC 31267.</title>
        <authorList>
            <person name="Komaki H."/>
            <person name="Tamura T."/>
            <person name="Hosoyama A."/>
        </authorList>
    </citation>
    <scope>NUCLEOTIDE SEQUENCE [LARGE SCALE GENOMIC DNA]</scope>
    <source>
        <strain evidence="2 3">ATCC 31267</strain>
    </source>
</reference>
<sequence>MKPVLTATAGRGRGRRTEAFHCALVRTSRGSAVLRTPTLRQGARVRQWAESNVAQGQKGPQAETIVRG</sequence>
<dbReference type="EMBL" id="BJHX01000001">
    <property type="protein sequence ID" value="GDY68692.1"/>
    <property type="molecule type" value="Genomic_DNA"/>
</dbReference>
<comment type="caution">
    <text evidence="2">The sequence shown here is derived from an EMBL/GenBank/DDBJ whole genome shotgun (WGS) entry which is preliminary data.</text>
</comment>
<dbReference type="Proteomes" id="UP000299211">
    <property type="component" value="Unassembled WGS sequence"/>
</dbReference>
<dbReference type="Proteomes" id="UP000302139">
    <property type="component" value="Unassembled WGS sequence"/>
</dbReference>
<reference evidence="1 4" key="2">
    <citation type="submission" date="2019-04" db="EMBL/GenBank/DDBJ databases">
        <title>Draft genome sequences of Streptomyces avermitilis NBRC 14893.</title>
        <authorList>
            <person name="Komaki H."/>
            <person name="Tamura T."/>
            <person name="Hosoyama A."/>
        </authorList>
    </citation>
    <scope>NUCLEOTIDE SEQUENCE [LARGE SCALE GENOMIC DNA]</scope>
    <source>
        <strain evidence="1 4">NBRC 14893</strain>
    </source>
</reference>
<protein>
    <submittedName>
        <fullName evidence="2">Uncharacterized protein</fullName>
    </submittedName>
</protein>
<gene>
    <name evidence="1" type="ORF">SAV14893_080850</name>
    <name evidence="2" type="ORF">SAV31267_004170</name>
</gene>